<dbReference type="RefSeq" id="WP_182560297.1">
    <property type="nucleotide sequence ID" value="NZ_JACGWT010000003.1"/>
</dbReference>
<proteinExistence type="predicted"/>
<comment type="caution">
    <text evidence="2">The sequence shown here is derived from an EMBL/GenBank/DDBJ whole genome shotgun (WGS) entry which is preliminary data.</text>
</comment>
<accession>A0A7W3IT25</accession>
<gene>
    <name evidence="2" type="ORF">FHX74_002371</name>
</gene>
<dbReference type="EMBL" id="JACGWT010000003">
    <property type="protein sequence ID" value="MBA8794752.1"/>
    <property type="molecule type" value="Genomic_DNA"/>
</dbReference>
<sequence length="402" mass="45325">MSARQQELAAVVAEARQALTADAGRLWRLDVQEPRWILADGDVWWLSESLTGATTDGLVPIRADPAMFAADTAISWQERIWAMVDCGEGFPTPRRLLHEAFHAFWQFEGWKDDEPIEAGEPILDTADGRTLLIIELRAWASALESGDPREAAAAATIRAHRRRNTSAAELRRQDHLDVWEGLAEYSSWRWTRARRAEVVALARRGAEGESWSRSFCYTTGPVLGYALDRFVSRGLDWRSRLLRKHPLQSLLDDVLGGEVTAAQPMLDQFGFTEVLRTERASEQRRAAHDQAVRNRFAMALWVRLRGAIRFRPTESQQWELGTFYRTLHTRSPELVVDAHEGALVTGDWAWVGLPCPVRPLQDSRTLDGPGWTLAWTELPQSTFWGPAPPTPDSADDADRPLS</sequence>
<feature type="region of interest" description="Disordered" evidence="1">
    <location>
        <begin position="382"/>
        <end position="402"/>
    </location>
</feature>
<name>A0A7W3IT25_9ACTN</name>
<reference evidence="2 3" key="1">
    <citation type="submission" date="2020-07" db="EMBL/GenBank/DDBJ databases">
        <title>Sequencing the genomes of 1000 actinobacteria strains.</title>
        <authorList>
            <person name="Klenk H.-P."/>
        </authorList>
    </citation>
    <scope>NUCLEOTIDE SEQUENCE [LARGE SCALE GENOMIC DNA]</scope>
    <source>
        <strain evidence="2 3">DSM 100723</strain>
    </source>
</reference>
<protein>
    <submittedName>
        <fullName evidence="2">Uncharacterized protein</fullName>
    </submittedName>
</protein>
<dbReference type="Proteomes" id="UP000523079">
    <property type="component" value="Unassembled WGS sequence"/>
</dbReference>
<evidence type="ECO:0000256" key="1">
    <source>
        <dbReference type="SAM" id="MobiDB-lite"/>
    </source>
</evidence>
<evidence type="ECO:0000313" key="2">
    <source>
        <dbReference type="EMBL" id="MBA8794752.1"/>
    </source>
</evidence>
<keyword evidence="3" id="KW-1185">Reference proteome</keyword>
<organism evidence="2 3">
    <name type="scientific">Microlunatus kandeliicorticis</name>
    <dbReference type="NCBI Taxonomy" id="1759536"/>
    <lineage>
        <taxon>Bacteria</taxon>
        <taxon>Bacillati</taxon>
        <taxon>Actinomycetota</taxon>
        <taxon>Actinomycetes</taxon>
        <taxon>Propionibacteriales</taxon>
        <taxon>Propionibacteriaceae</taxon>
        <taxon>Microlunatus</taxon>
    </lineage>
</organism>
<evidence type="ECO:0000313" key="3">
    <source>
        <dbReference type="Proteomes" id="UP000523079"/>
    </source>
</evidence>
<dbReference type="AlphaFoldDB" id="A0A7W3IT25"/>